<dbReference type="PANTHER" id="PTHR31482">
    <property type="entry name" value="ESTS AU081301(E20138)"/>
    <property type="match status" value="1"/>
</dbReference>
<reference evidence="2 3" key="1">
    <citation type="journal article" date="2014" name="PLoS ONE">
        <title>Global Analysis of Gene Expression Profiles in Physic Nut (Jatropha curcas L.) Seedlings Exposed to Salt Stress.</title>
        <authorList>
            <person name="Zhang L."/>
            <person name="Zhang C."/>
            <person name="Wu P."/>
            <person name="Chen Y."/>
            <person name="Li M."/>
            <person name="Jiang H."/>
            <person name="Wu G."/>
        </authorList>
    </citation>
    <scope>NUCLEOTIDE SEQUENCE [LARGE SCALE GENOMIC DNA]</scope>
    <source>
        <strain evidence="3">cv. GZQX0401</strain>
        <tissue evidence="2">Young leaves</tissue>
    </source>
</reference>
<dbReference type="InterPro" id="IPR036047">
    <property type="entry name" value="F-box-like_dom_sf"/>
</dbReference>
<gene>
    <name evidence="2" type="ORF">JCGZ_16637</name>
</gene>
<dbReference type="SUPFAM" id="SSF81383">
    <property type="entry name" value="F-box domain"/>
    <property type="match status" value="1"/>
</dbReference>
<accession>A0A067K2K9</accession>
<dbReference type="OrthoDB" id="512036at2759"/>
<feature type="domain" description="F-box" evidence="1">
    <location>
        <begin position="20"/>
        <end position="66"/>
    </location>
</feature>
<evidence type="ECO:0000259" key="1">
    <source>
        <dbReference type="PROSITE" id="PS50181"/>
    </source>
</evidence>
<proteinExistence type="predicted"/>
<dbReference type="Gene3D" id="1.20.1280.50">
    <property type="match status" value="1"/>
</dbReference>
<dbReference type="EMBL" id="KK914761">
    <property type="protein sequence ID" value="KDP29248.1"/>
    <property type="molecule type" value="Genomic_DNA"/>
</dbReference>
<sequence>MPLKKMNLGFEEQENIEAEKISLLDLPELTLESILERLSPAELCSMAGVCSSLRDKCTSDHLWTKHLRQKWGRVIGDAAFREWQCHIASTQRLNLVDQSNQKGLLGSLGAVWPKTWIKPKFETKSNPRTSLPVDSIMAMYLSLERGKFWFPAQVYNRENGHVGFLLSCYDAKISYDSRTNTFQARYSPYGRRMIEESIHWDRLRASPVDTPAHDLHISDCLDDLKPGDHIEIQWRRSKEFPYGWWYAIVGHIDPCDGNANLCNCQCDDMVVLEFNQYPLGSRWRQTIVNRKKHREEGNEVDGFYGGIRKLYKEEEISTWRRLWPSQVFE</sequence>
<dbReference type="STRING" id="180498.A0A067K2K9"/>
<protein>
    <recommendedName>
        <fullName evidence="1">F-box domain-containing protein</fullName>
    </recommendedName>
</protein>
<evidence type="ECO:0000313" key="3">
    <source>
        <dbReference type="Proteomes" id="UP000027138"/>
    </source>
</evidence>
<dbReference type="InterPro" id="IPR001810">
    <property type="entry name" value="F-box_dom"/>
</dbReference>
<dbReference type="Pfam" id="PF00646">
    <property type="entry name" value="F-box"/>
    <property type="match status" value="1"/>
</dbReference>
<evidence type="ECO:0000313" key="2">
    <source>
        <dbReference type="EMBL" id="KDP29248.1"/>
    </source>
</evidence>
<dbReference type="AlphaFoldDB" id="A0A067K2K9"/>
<dbReference type="PANTHER" id="PTHR31482:SF18">
    <property type="entry name" value="ESTS AU081301(E20138)"/>
    <property type="match status" value="1"/>
</dbReference>
<dbReference type="SMART" id="SM00256">
    <property type="entry name" value="FBOX"/>
    <property type="match status" value="1"/>
</dbReference>
<keyword evidence="3" id="KW-1185">Reference proteome</keyword>
<name>A0A067K2K9_JATCU</name>
<dbReference type="Proteomes" id="UP000027138">
    <property type="component" value="Unassembled WGS sequence"/>
</dbReference>
<dbReference type="PROSITE" id="PS50181">
    <property type="entry name" value="FBOX"/>
    <property type="match status" value="1"/>
</dbReference>
<organism evidence="2 3">
    <name type="scientific">Jatropha curcas</name>
    <name type="common">Barbados nut</name>
    <dbReference type="NCBI Taxonomy" id="180498"/>
    <lineage>
        <taxon>Eukaryota</taxon>
        <taxon>Viridiplantae</taxon>
        <taxon>Streptophyta</taxon>
        <taxon>Embryophyta</taxon>
        <taxon>Tracheophyta</taxon>
        <taxon>Spermatophyta</taxon>
        <taxon>Magnoliopsida</taxon>
        <taxon>eudicotyledons</taxon>
        <taxon>Gunneridae</taxon>
        <taxon>Pentapetalae</taxon>
        <taxon>rosids</taxon>
        <taxon>fabids</taxon>
        <taxon>Malpighiales</taxon>
        <taxon>Euphorbiaceae</taxon>
        <taxon>Crotonoideae</taxon>
        <taxon>Jatropheae</taxon>
        <taxon>Jatropha</taxon>
    </lineage>
</organism>